<accession>A0A2N9IQA7</accession>
<reference evidence="1" key="1">
    <citation type="submission" date="2018-02" db="EMBL/GenBank/DDBJ databases">
        <authorList>
            <person name="Cohen D.B."/>
            <person name="Kent A.D."/>
        </authorList>
    </citation>
    <scope>NUCLEOTIDE SEQUENCE</scope>
</reference>
<proteinExistence type="predicted"/>
<dbReference type="AlphaFoldDB" id="A0A2N9IQA7"/>
<protein>
    <submittedName>
        <fullName evidence="1">Uncharacterized protein</fullName>
    </submittedName>
</protein>
<evidence type="ECO:0000313" key="1">
    <source>
        <dbReference type="EMBL" id="SPD27697.1"/>
    </source>
</evidence>
<name>A0A2N9IQA7_FAGSY</name>
<organism evidence="1">
    <name type="scientific">Fagus sylvatica</name>
    <name type="common">Beechnut</name>
    <dbReference type="NCBI Taxonomy" id="28930"/>
    <lineage>
        <taxon>Eukaryota</taxon>
        <taxon>Viridiplantae</taxon>
        <taxon>Streptophyta</taxon>
        <taxon>Embryophyta</taxon>
        <taxon>Tracheophyta</taxon>
        <taxon>Spermatophyta</taxon>
        <taxon>Magnoliopsida</taxon>
        <taxon>eudicotyledons</taxon>
        <taxon>Gunneridae</taxon>
        <taxon>Pentapetalae</taxon>
        <taxon>rosids</taxon>
        <taxon>fabids</taxon>
        <taxon>Fagales</taxon>
        <taxon>Fagaceae</taxon>
        <taxon>Fagus</taxon>
    </lineage>
</organism>
<dbReference type="EMBL" id="OIVN01006204">
    <property type="protein sequence ID" value="SPD27697.1"/>
    <property type="molecule type" value="Genomic_DNA"/>
</dbReference>
<sequence>MNGSTKWCRSSPTRGRVEKTTLIDLHFDGSSPRPVDGSTSSSKDQPPIECFGFVVDEMKWKLDFGFGFAVDVLLP</sequence>
<gene>
    <name evidence="1" type="ORF">FSB_LOCUS55579</name>
</gene>